<dbReference type="AlphaFoldDB" id="A0A512DST3"/>
<evidence type="ECO:0000313" key="1">
    <source>
        <dbReference type="EMBL" id="GEO39506.1"/>
    </source>
</evidence>
<dbReference type="EMBL" id="BJYZ01000017">
    <property type="protein sequence ID" value="GEO39506.1"/>
    <property type="molecule type" value="Genomic_DNA"/>
</dbReference>
<reference evidence="1 2" key="1">
    <citation type="submission" date="2019-07" db="EMBL/GenBank/DDBJ databases">
        <title>Whole genome shotgun sequence of Skermanella aerolata NBRC 106429.</title>
        <authorList>
            <person name="Hosoyama A."/>
            <person name="Uohara A."/>
            <person name="Ohji S."/>
            <person name="Ichikawa N."/>
        </authorList>
    </citation>
    <scope>NUCLEOTIDE SEQUENCE [LARGE SCALE GENOMIC DNA]</scope>
    <source>
        <strain evidence="1 2">NBRC 106429</strain>
    </source>
</reference>
<gene>
    <name evidence="1" type="ORF">SAE02_36540</name>
</gene>
<keyword evidence="2" id="KW-1185">Reference proteome</keyword>
<protein>
    <submittedName>
        <fullName evidence="1">Uncharacterized protein</fullName>
    </submittedName>
</protein>
<evidence type="ECO:0000313" key="2">
    <source>
        <dbReference type="Proteomes" id="UP000321523"/>
    </source>
</evidence>
<organism evidence="1 2">
    <name type="scientific">Skermanella aerolata</name>
    <dbReference type="NCBI Taxonomy" id="393310"/>
    <lineage>
        <taxon>Bacteria</taxon>
        <taxon>Pseudomonadati</taxon>
        <taxon>Pseudomonadota</taxon>
        <taxon>Alphaproteobacteria</taxon>
        <taxon>Rhodospirillales</taxon>
        <taxon>Azospirillaceae</taxon>
        <taxon>Skermanella</taxon>
    </lineage>
</organism>
<comment type="caution">
    <text evidence="1">The sequence shown here is derived from an EMBL/GenBank/DDBJ whole genome shotgun (WGS) entry which is preliminary data.</text>
</comment>
<sequence length="74" mass="7978">MVPLRQCPTIKTGAGIGGDFASRRETLAFSIAMKGRRYAAPSRVAHIAVRRRGEIGPWDDKAQRSVLGSAPTRG</sequence>
<proteinExistence type="predicted"/>
<dbReference type="Proteomes" id="UP000321523">
    <property type="component" value="Unassembled WGS sequence"/>
</dbReference>
<accession>A0A512DST3</accession>
<name>A0A512DST3_9PROT</name>